<organism evidence="2 3">
    <name type="scientific">Portunus trituberculatus</name>
    <name type="common">Swimming crab</name>
    <name type="synonym">Neptunus trituberculatus</name>
    <dbReference type="NCBI Taxonomy" id="210409"/>
    <lineage>
        <taxon>Eukaryota</taxon>
        <taxon>Metazoa</taxon>
        <taxon>Ecdysozoa</taxon>
        <taxon>Arthropoda</taxon>
        <taxon>Crustacea</taxon>
        <taxon>Multicrustacea</taxon>
        <taxon>Malacostraca</taxon>
        <taxon>Eumalacostraca</taxon>
        <taxon>Eucarida</taxon>
        <taxon>Decapoda</taxon>
        <taxon>Pleocyemata</taxon>
        <taxon>Brachyura</taxon>
        <taxon>Eubrachyura</taxon>
        <taxon>Portunoidea</taxon>
        <taxon>Portunidae</taxon>
        <taxon>Portuninae</taxon>
        <taxon>Portunus</taxon>
    </lineage>
</organism>
<evidence type="ECO:0000256" key="1">
    <source>
        <dbReference type="SAM" id="MobiDB-lite"/>
    </source>
</evidence>
<dbReference type="AlphaFoldDB" id="A0A5B7HXA9"/>
<evidence type="ECO:0000313" key="3">
    <source>
        <dbReference type="Proteomes" id="UP000324222"/>
    </source>
</evidence>
<comment type="caution">
    <text evidence="2">The sequence shown here is derived from an EMBL/GenBank/DDBJ whole genome shotgun (WGS) entry which is preliminary data.</text>
</comment>
<dbReference type="EMBL" id="VSRR010036586">
    <property type="protein sequence ID" value="MPC73328.1"/>
    <property type="molecule type" value="Genomic_DNA"/>
</dbReference>
<feature type="compositionally biased region" description="Low complexity" evidence="1">
    <location>
        <begin position="19"/>
        <end position="28"/>
    </location>
</feature>
<keyword evidence="3" id="KW-1185">Reference proteome</keyword>
<sequence length="37" mass="3881">MTAPTSPSPPPPPLPPLSLSPTTTRSPTILREANLFP</sequence>
<name>A0A5B7HXA9_PORTR</name>
<evidence type="ECO:0000313" key="2">
    <source>
        <dbReference type="EMBL" id="MPC73328.1"/>
    </source>
</evidence>
<feature type="compositionally biased region" description="Pro residues" evidence="1">
    <location>
        <begin position="1"/>
        <end position="18"/>
    </location>
</feature>
<proteinExistence type="predicted"/>
<accession>A0A5B7HXA9</accession>
<protein>
    <submittedName>
        <fullName evidence="2">Uncharacterized protein</fullName>
    </submittedName>
</protein>
<gene>
    <name evidence="2" type="ORF">E2C01_067652</name>
</gene>
<reference evidence="2 3" key="1">
    <citation type="submission" date="2019-05" db="EMBL/GenBank/DDBJ databases">
        <title>Another draft genome of Portunus trituberculatus and its Hox gene families provides insights of decapod evolution.</title>
        <authorList>
            <person name="Jeong J.-H."/>
            <person name="Song I."/>
            <person name="Kim S."/>
            <person name="Choi T."/>
            <person name="Kim D."/>
            <person name="Ryu S."/>
            <person name="Kim W."/>
        </authorList>
    </citation>
    <scope>NUCLEOTIDE SEQUENCE [LARGE SCALE GENOMIC DNA]</scope>
    <source>
        <tissue evidence="2">Muscle</tissue>
    </source>
</reference>
<dbReference type="Proteomes" id="UP000324222">
    <property type="component" value="Unassembled WGS sequence"/>
</dbReference>
<feature type="region of interest" description="Disordered" evidence="1">
    <location>
        <begin position="1"/>
        <end position="37"/>
    </location>
</feature>